<dbReference type="Proteomes" id="UP000824540">
    <property type="component" value="Unassembled WGS sequence"/>
</dbReference>
<comment type="caution">
    <text evidence="1">The sequence shown here is derived from an EMBL/GenBank/DDBJ whole genome shotgun (WGS) entry which is preliminary data.</text>
</comment>
<proteinExistence type="predicted"/>
<protein>
    <submittedName>
        <fullName evidence="1">Uncharacterized protein</fullName>
    </submittedName>
</protein>
<gene>
    <name evidence="1" type="ORF">JZ751_026939</name>
</gene>
<evidence type="ECO:0000313" key="2">
    <source>
        <dbReference type="Proteomes" id="UP000824540"/>
    </source>
</evidence>
<organism evidence="1 2">
    <name type="scientific">Albula glossodonta</name>
    <name type="common">roundjaw bonefish</name>
    <dbReference type="NCBI Taxonomy" id="121402"/>
    <lineage>
        <taxon>Eukaryota</taxon>
        <taxon>Metazoa</taxon>
        <taxon>Chordata</taxon>
        <taxon>Craniata</taxon>
        <taxon>Vertebrata</taxon>
        <taxon>Euteleostomi</taxon>
        <taxon>Actinopterygii</taxon>
        <taxon>Neopterygii</taxon>
        <taxon>Teleostei</taxon>
        <taxon>Albuliformes</taxon>
        <taxon>Albulidae</taxon>
        <taxon>Albula</taxon>
    </lineage>
</organism>
<reference evidence="1" key="1">
    <citation type="thesis" date="2021" institute="BYU ScholarsArchive" country="Provo, UT, USA">
        <title>Applications of and Algorithms for Genome Assembly and Genomic Analyses with an Emphasis on Marine Teleosts.</title>
        <authorList>
            <person name="Pickett B.D."/>
        </authorList>
    </citation>
    <scope>NUCLEOTIDE SEQUENCE</scope>
    <source>
        <strain evidence="1">HI-2016</strain>
    </source>
</reference>
<dbReference type="EMBL" id="JAFBMS010000071">
    <property type="protein sequence ID" value="KAG9338189.1"/>
    <property type="molecule type" value="Genomic_DNA"/>
</dbReference>
<evidence type="ECO:0000313" key="1">
    <source>
        <dbReference type="EMBL" id="KAG9338189.1"/>
    </source>
</evidence>
<dbReference type="AlphaFoldDB" id="A0A8T2ND33"/>
<accession>A0A8T2ND33</accession>
<keyword evidence="2" id="KW-1185">Reference proteome</keyword>
<sequence>MALMISPSTAPRLHHAAAHVATILFTDLSNPVWDEYERASGIIICRRRLPSDVCVSEQTGGGGEEEEGGIFGVCERRVEVRKRRMVQRAGDERKSGVRVRLGSEGGVCCVLWCGVFWLCFVGGTDSRGSAFFTKRGIPSRLL</sequence>
<name>A0A8T2ND33_9TELE</name>